<dbReference type="SUPFAM" id="SSF53807">
    <property type="entry name" value="Helical backbone' metal receptor"/>
    <property type="match status" value="1"/>
</dbReference>
<evidence type="ECO:0000259" key="2">
    <source>
        <dbReference type="PROSITE" id="PS50983"/>
    </source>
</evidence>
<name>A0ABV8MHZ9_9NEIS</name>
<evidence type="ECO:0000256" key="1">
    <source>
        <dbReference type="SAM" id="SignalP"/>
    </source>
</evidence>
<feature type="domain" description="Fe/B12 periplasmic-binding" evidence="2">
    <location>
        <begin position="22"/>
        <end position="264"/>
    </location>
</feature>
<dbReference type="Proteomes" id="UP001595791">
    <property type="component" value="Unassembled WGS sequence"/>
</dbReference>
<sequence length="264" mass="28175">MRRWLSPLLALSLFVPAGAAERVVALTADVAEIAVALGRASDVIGRDQMARQPELSHAKVIGLSRALSVEPVARLQPTLVLGSAAAQPSSIWEQFRRVGIRAVQVSAHGDGRDYAEAIRTVGSLLGATPAADRLAQQWQQGMTPAAASGRRILISYEGRTVAGRDTPSDLLIRAAGAINVAAEVEGHKPLEPEAIARLAPDLILVAGHNRAVYGSLEQLRVRPDIAATPAGRRGRVYEWPVHELFNINLNSPAVVKRLRELGAS</sequence>
<dbReference type="InterPro" id="IPR002491">
    <property type="entry name" value="ABC_transptr_periplasmic_BD"/>
</dbReference>
<feature type="signal peptide" evidence="1">
    <location>
        <begin position="1"/>
        <end position="19"/>
    </location>
</feature>
<dbReference type="PANTHER" id="PTHR30535">
    <property type="entry name" value="VITAMIN B12-BINDING PROTEIN"/>
    <property type="match status" value="1"/>
</dbReference>
<keyword evidence="4" id="KW-1185">Reference proteome</keyword>
<feature type="chain" id="PRO_5045416766" evidence="1">
    <location>
        <begin position="20"/>
        <end position="264"/>
    </location>
</feature>
<dbReference type="InterPro" id="IPR050902">
    <property type="entry name" value="ABC_Transporter_SBP"/>
</dbReference>
<proteinExistence type="predicted"/>
<gene>
    <name evidence="3" type="ORF">ACFOW7_00275</name>
</gene>
<protein>
    <submittedName>
        <fullName evidence="3">Hemin ABC transporter substrate-binding protein</fullName>
    </submittedName>
</protein>
<dbReference type="EMBL" id="JBHSBU010000001">
    <property type="protein sequence ID" value="MFC4157779.1"/>
    <property type="molecule type" value="Genomic_DNA"/>
</dbReference>
<dbReference type="Gene3D" id="3.40.50.1980">
    <property type="entry name" value="Nitrogenase molybdenum iron protein domain"/>
    <property type="match status" value="2"/>
</dbReference>
<dbReference type="RefSeq" id="WP_378159774.1">
    <property type="nucleotide sequence ID" value="NZ_JBHSBU010000001.1"/>
</dbReference>
<dbReference type="Pfam" id="PF01497">
    <property type="entry name" value="Peripla_BP_2"/>
    <property type="match status" value="1"/>
</dbReference>
<comment type="caution">
    <text evidence="3">The sequence shown here is derived from an EMBL/GenBank/DDBJ whole genome shotgun (WGS) entry which is preliminary data.</text>
</comment>
<dbReference type="PROSITE" id="PS50983">
    <property type="entry name" value="FE_B12_PBP"/>
    <property type="match status" value="1"/>
</dbReference>
<dbReference type="PANTHER" id="PTHR30535:SF4">
    <property type="entry name" value="HEMIN-BINDING PERIPLASMIC PROTEIN HMUT"/>
    <property type="match status" value="1"/>
</dbReference>
<accession>A0ABV8MHZ9</accession>
<organism evidence="3 4">
    <name type="scientific">Chitinimonas lacunae</name>
    <dbReference type="NCBI Taxonomy" id="1963018"/>
    <lineage>
        <taxon>Bacteria</taxon>
        <taxon>Pseudomonadati</taxon>
        <taxon>Pseudomonadota</taxon>
        <taxon>Betaproteobacteria</taxon>
        <taxon>Neisseriales</taxon>
        <taxon>Chitinibacteraceae</taxon>
        <taxon>Chitinimonas</taxon>
    </lineage>
</organism>
<reference evidence="4" key="1">
    <citation type="journal article" date="2019" name="Int. J. Syst. Evol. Microbiol.">
        <title>The Global Catalogue of Microorganisms (GCM) 10K type strain sequencing project: providing services to taxonomists for standard genome sequencing and annotation.</title>
        <authorList>
            <consortium name="The Broad Institute Genomics Platform"/>
            <consortium name="The Broad Institute Genome Sequencing Center for Infectious Disease"/>
            <person name="Wu L."/>
            <person name="Ma J."/>
        </authorList>
    </citation>
    <scope>NUCLEOTIDE SEQUENCE [LARGE SCALE GENOMIC DNA]</scope>
    <source>
        <strain evidence="4">LMG 29894</strain>
    </source>
</reference>
<evidence type="ECO:0000313" key="3">
    <source>
        <dbReference type="EMBL" id="MFC4157779.1"/>
    </source>
</evidence>
<evidence type="ECO:0000313" key="4">
    <source>
        <dbReference type="Proteomes" id="UP001595791"/>
    </source>
</evidence>
<keyword evidence="1" id="KW-0732">Signal</keyword>